<organism evidence="1 2">
    <name type="scientific">Desulfosarcina ovata subsp. ovata</name>
    <dbReference type="NCBI Taxonomy" id="2752305"/>
    <lineage>
        <taxon>Bacteria</taxon>
        <taxon>Pseudomonadati</taxon>
        <taxon>Thermodesulfobacteriota</taxon>
        <taxon>Desulfobacteria</taxon>
        <taxon>Desulfobacterales</taxon>
        <taxon>Desulfosarcinaceae</taxon>
        <taxon>Desulfosarcina</taxon>
    </lineage>
</organism>
<gene>
    <name evidence="1" type="ORF">DSCOOX_19910</name>
</gene>
<dbReference type="EMBL" id="AP021879">
    <property type="protein sequence ID" value="BBO88811.1"/>
    <property type="molecule type" value="Genomic_DNA"/>
</dbReference>
<reference evidence="1 2" key="1">
    <citation type="submission" date="2019-11" db="EMBL/GenBank/DDBJ databases">
        <title>Comparative genomics of hydrocarbon-degrading Desulfosarcina strains.</title>
        <authorList>
            <person name="Watanabe M."/>
            <person name="Kojima H."/>
            <person name="Fukui M."/>
        </authorList>
    </citation>
    <scope>NUCLEOTIDE SEQUENCE [LARGE SCALE GENOMIC DNA]</scope>
    <source>
        <strain evidence="2">oXyS1</strain>
    </source>
</reference>
<sequence>MQALSVGRRVRPTKDGFELKEIVDPYNAHFDAEKCDIDANNTWFWNLNL</sequence>
<accession>A0A5K8A8K1</accession>
<protein>
    <submittedName>
        <fullName evidence="1">Uncharacterized protein</fullName>
    </submittedName>
</protein>
<evidence type="ECO:0000313" key="2">
    <source>
        <dbReference type="Proteomes" id="UP000422108"/>
    </source>
</evidence>
<name>A0A5K8A8K1_9BACT</name>
<dbReference type="Proteomes" id="UP000422108">
    <property type="component" value="Chromosome"/>
</dbReference>
<proteinExistence type="predicted"/>
<dbReference type="AlphaFoldDB" id="A0A5K8A8K1"/>
<evidence type="ECO:0000313" key="1">
    <source>
        <dbReference type="EMBL" id="BBO88811.1"/>
    </source>
</evidence>
<keyword evidence="2" id="KW-1185">Reference proteome</keyword>